<evidence type="ECO:0000256" key="4">
    <source>
        <dbReference type="PIRNR" id="PIRNR018168"/>
    </source>
</evidence>
<dbReference type="PANTHER" id="PTHR40079:SF4">
    <property type="entry name" value="GH26 DOMAIN-CONTAINING PROTEIN-RELATED"/>
    <property type="match status" value="1"/>
</dbReference>
<dbReference type="AlphaFoldDB" id="A0A5P2G2W8"/>
<evidence type="ECO:0000256" key="6">
    <source>
        <dbReference type="PIRSR" id="PIRSR018168-2"/>
    </source>
</evidence>
<dbReference type="GO" id="GO:0005576">
    <property type="term" value="C:extracellular region"/>
    <property type="evidence" value="ECO:0007669"/>
    <property type="project" value="UniProtKB-SubCell"/>
</dbReference>
<comment type="similarity">
    <text evidence="1 4 8">Belongs to the glycosyl hydrolase 26 family.</text>
</comment>
<dbReference type="EC" id="3.2.1.78" evidence="4"/>
<dbReference type="PRINTS" id="PR00739">
    <property type="entry name" value="GLHYDRLASE26"/>
</dbReference>
<dbReference type="KEGG" id="arac:E0W69_014590"/>
<comment type="subcellular location">
    <subcellularLocation>
        <location evidence="4">Secreted</location>
    </subcellularLocation>
</comment>
<gene>
    <name evidence="10" type="ORF">E0W69_014590</name>
</gene>
<dbReference type="SUPFAM" id="SSF51445">
    <property type="entry name" value="(Trans)glycosidases"/>
    <property type="match status" value="1"/>
</dbReference>
<dbReference type="InterPro" id="IPR017853">
    <property type="entry name" value="GH"/>
</dbReference>
<sequence length="376" mass="43407">MKIFSPIIILVAYFMSNGVFAQKISDSHATKEAILLYNNLLKTTQHKKYLVGHQDDLAYGVHWKYKNGKSDVKDVTGDYPALYGWELADLELGHDVNIDSVPFDKMKDYIRFADKHRSVVTISWHINNPVTGKNAWDTTAGAVKAILPGGEKHAIYVAYLNKVAAFIQDLKDEKGELIPILYRPFHELTGNWFWWGVQGCTPEDLQAAYRFTVDYLRNERQLHNLIIVYNTGDRFTNASEFLRGYPGDDYVDVVSFDTYQYGEPSNSKAFGENLDHKLALLQQIATEHNKMMAVAEMGYNKVPDRKWFTQTVSPFLAKYPIAYTLFWRNAGFKPKDKEEEYYVPYKGHPAEENFKGYYKLPETLFANDWQKLVEKD</sequence>
<proteinExistence type="inferred from homology"/>
<accession>A0A5P2G2W8</accession>
<keyword evidence="4" id="KW-0732">Signal</keyword>
<evidence type="ECO:0000313" key="11">
    <source>
        <dbReference type="Proteomes" id="UP000292424"/>
    </source>
</evidence>
<evidence type="ECO:0000256" key="2">
    <source>
        <dbReference type="ARBA" id="ARBA00022801"/>
    </source>
</evidence>
<dbReference type="Proteomes" id="UP000292424">
    <property type="component" value="Chromosome"/>
</dbReference>
<feature type="chain" id="PRO_5024527295" description="Mannan endo-1,4-beta-mannosidase" evidence="4">
    <location>
        <begin position="22"/>
        <end position="376"/>
    </location>
</feature>
<feature type="active site" description="Proton donor" evidence="5 8">
    <location>
        <position position="187"/>
    </location>
</feature>
<dbReference type="InterPro" id="IPR016714">
    <property type="entry name" value="MANB/E"/>
</dbReference>
<evidence type="ECO:0000256" key="5">
    <source>
        <dbReference type="PIRSR" id="PIRSR018168-1"/>
    </source>
</evidence>
<feature type="binding site" evidence="6">
    <location>
        <position position="259"/>
    </location>
    <ligand>
        <name>substrate</name>
    </ligand>
</feature>
<dbReference type="GO" id="GO:0006080">
    <property type="term" value="P:substituted mannan metabolic process"/>
    <property type="evidence" value="ECO:0007669"/>
    <property type="project" value="UniProtKB-UniRule"/>
</dbReference>
<reference evidence="10 11" key="1">
    <citation type="submission" date="2019-09" db="EMBL/GenBank/DDBJ databases">
        <title>Complete genome sequence of Arachidicoccus sp. B3-10 isolated from apple orchard soil.</title>
        <authorList>
            <person name="Kim H.S."/>
            <person name="Han K.-I."/>
            <person name="Suh M.K."/>
            <person name="Lee K.C."/>
            <person name="Eom M.K."/>
            <person name="Kim J.-S."/>
            <person name="Kang S.W."/>
            <person name="Sin Y."/>
            <person name="Lee J.-S."/>
        </authorList>
    </citation>
    <scope>NUCLEOTIDE SEQUENCE [LARGE SCALE GENOMIC DNA]</scope>
    <source>
        <strain evidence="10 11">B3-10</strain>
    </source>
</reference>
<dbReference type="EMBL" id="CP044016">
    <property type="protein sequence ID" value="QES89835.1"/>
    <property type="molecule type" value="Genomic_DNA"/>
</dbReference>
<dbReference type="InterPro" id="IPR022790">
    <property type="entry name" value="GH26_dom"/>
</dbReference>
<keyword evidence="2 4" id="KW-0378">Hydrolase</keyword>
<dbReference type="RefSeq" id="WP_131330793.1">
    <property type="nucleotide sequence ID" value="NZ_CP044016.1"/>
</dbReference>
<dbReference type="GO" id="GO:0016985">
    <property type="term" value="F:mannan endo-1,4-beta-mannosidase activity"/>
    <property type="evidence" value="ECO:0007669"/>
    <property type="project" value="UniProtKB-UniRule"/>
</dbReference>
<keyword evidence="4" id="KW-0119">Carbohydrate metabolism</keyword>
<evidence type="ECO:0000313" key="10">
    <source>
        <dbReference type="EMBL" id="QES89835.1"/>
    </source>
</evidence>
<evidence type="ECO:0000256" key="3">
    <source>
        <dbReference type="ARBA" id="ARBA00023295"/>
    </source>
</evidence>
<feature type="active site" description="Nucleophile" evidence="5 8">
    <location>
        <position position="296"/>
    </location>
</feature>
<feature type="site" description="Plays an important role in maintaining the position of the catalytic nucleophile" evidence="7">
    <location>
        <position position="186"/>
    </location>
</feature>
<feature type="binding site" evidence="6">
    <location>
        <position position="192"/>
    </location>
    <ligand>
        <name>substrate</name>
    </ligand>
</feature>
<dbReference type="InterPro" id="IPR000805">
    <property type="entry name" value="Glyco_hydro_26"/>
</dbReference>
<dbReference type="Gene3D" id="3.20.20.80">
    <property type="entry name" value="Glycosidases"/>
    <property type="match status" value="1"/>
</dbReference>
<dbReference type="PIRSF" id="PIRSF018168">
    <property type="entry name" value="Mannan-1_4-beta-mannosidase"/>
    <property type="match status" value="1"/>
</dbReference>
<dbReference type="Pfam" id="PF02156">
    <property type="entry name" value="Glyco_hydro_26"/>
    <property type="match status" value="1"/>
</dbReference>
<keyword evidence="3 4" id="KW-0326">Glycosidase</keyword>
<keyword evidence="4" id="KW-0964">Secreted</keyword>
<comment type="catalytic activity">
    <reaction evidence="4">
        <text>Random hydrolysis of (1-&gt;4)-beta-D-mannosidic linkages in mannans, galactomannans and glucomannans.</text>
        <dbReference type="EC" id="3.2.1.78"/>
    </reaction>
</comment>
<protein>
    <recommendedName>
        <fullName evidence="4">Mannan endo-1,4-beta-mannosidase</fullName>
        <ecNumber evidence="4">3.2.1.78</ecNumber>
    </recommendedName>
</protein>
<organism evidence="10 11">
    <name type="scientific">Rhizosphaericola mali</name>
    <dbReference type="NCBI Taxonomy" id="2545455"/>
    <lineage>
        <taxon>Bacteria</taxon>
        <taxon>Pseudomonadati</taxon>
        <taxon>Bacteroidota</taxon>
        <taxon>Chitinophagia</taxon>
        <taxon>Chitinophagales</taxon>
        <taxon>Chitinophagaceae</taxon>
        <taxon>Rhizosphaericola</taxon>
    </lineage>
</organism>
<dbReference type="OrthoDB" id="9816550at2"/>
<evidence type="ECO:0000256" key="7">
    <source>
        <dbReference type="PIRSR" id="PIRSR018168-3"/>
    </source>
</evidence>
<evidence type="ECO:0000259" key="9">
    <source>
        <dbReference type="PROSITE" id="PS51764"/>
    </source>
</evidence>
<dbReference type="PROSITE" id="PS51764">
    <property type="entry name" value="GH26"/>
    <property type="match status" value="1"/>
</dbReference>
<dbReference type="PANTHER" id="PTHR40079">
    <property type="entry name" value="MANNAN ENDO-1,4-BETA-MANNOSIDASE E-RELATED"/>
    <property type="match status" value="1"/>
</dbReference>
<feature type="signal peptide" evidence="4">
    <location>
        <begin position="1"/>
        <end position="21"/>
    </location>
</feature>
<name>A0A5P2G2W8_9BACT</name>
<feature type="binding site" evidence="6">
    <location>
        <position position="125"/>
    </location>
    <ligand>
        <name>substrate</name>
    </ligand>
</feature>
<keyword evidence="11" id="KW-1185">Reference proteome</keyword>
<evidence type="ECO:0000256" key="8">
    <source>
        <dbReference type="PROSITE-ProRule" id="PRU01100"/>
    </source>
</evidence>
<evidence type="ECO:0000256" key="1">
    <source>
        <dbReference type="ARBA" id="ARBA00007754"/>
    </source>
</evidence>
<feature type="domain" description="GH26" evidence="9">
    <location>
        <begin position="31"/>
        <end position="367"/>
    </location>
</feature>